<dbReference type="Proteomes" id="UP000014500">
    <property type="component" value="Unassembled WGS sequence"/>
</dbReference>
<comment type="pathway">
    <text evidence="1">Protein modification; protein ubiquitination.</text>
</comment>
<dbReference type="HOGENOM" id="CLU_429816_0_0_1"/>
<evidence type="ECO:0000313" key="11">
    <source>
        <dbReference type="Proteomes" id="UP000014500"/>
    </source>
</evidence>
<reference evidence="10" key="2">
    <citation type="submission" date="2015-02" db="UniProtKB">
        <authorList>
            <consortium name="EnsemblMetazoa"/>
        </authorList>
    </citation>
    <scope>IDENTIFICATION</scope>
</reference>
<evidence type="ECO:0000256" key="2">
    <source>
        <dbReference type="ARBA" id="ARBA00013699"/>
    </source>
</evidence>
<dbReference type="InterPro" id="IPR006652">
    <property type="entry name" value="Kelch_1"/>
</dbReference>
<accession>T1J389</accession>
<dbReference type="STRING" id="126957.T1J389"/>
<keyword evidence="11" id="KW-1185">Reference proteome</keyword>
<sequence>MEGGEGHKSSWRGRRKFAYETGSAMSNFRWEGKLVDVMVVCGPRTLPAHRLVLASSSPFFENLLVEDSKKSPSTTLDLEDVDGDTMETLLDYMYKGQARPSNVDTDHMINLMTTAHLLQIYVAGRYFCESLLHMRPCRNLALLWDWAEEFESLEVEQTLIDYIVKNMHMVWKYRDFGQLSLDRVTTVLSQPVLATADNQDHLLNAVIAWVKHDLENRKPKLGLLTPFISFQRLSENLVQSLMNDEPLVQTCLQLVQRFASCPQTQTPSAGGKPKKPAMTPPTTRSESPRQAVKQKGSSISTTPISSEITTARVIVAHSDPPKQSEREIIPQTLSLSSFVNKRATSKVSSKHVPQSVSFTIAPPQVSHQLLVAGRDEANRFTIQIYSFTKRVWSEREEIIVPSISQETLAYALSNIYIIGGEDQRGAKLRDVIIYNLRTKIARDGAPMRVARASAMIAHNGSVVYVVGGVSRFGKPMAHVECYNAQNNSWHILPAVKEKRVDPGLAILQDKVYLIGGDTRRCEYYDATSESWHTSAPLPEQLRQLSVFVVVECEKLYVFRAYRPDRTHCYDPMLNHWQMSKTSGRPPEVIRALASAVGEIWALDRSNHISMFNTKMNSWEMSLPPANGIIKVFHLLILEDGC</sequence>
<dbReference type="InterPro" id="IPR000210">
    <property type="entry name" value="BTB/POZ_dom"/>
</dbReference>
<evidence type="ECO:0000313" key="10">
    <source>
        <dbReference type="EnsemblMetazoa" id="SMAR008049-PA"/>
    </source>
</evidence>
<dbReference type="InterPro" id="IPR017096">
    <property type="entry name" value="BTB-kelch_protein"/>
</dbReference>
<dbReference type="SMART" id="SM00612">
    <property type="entry name" value="Kelch"/>
    <property type="match status" value="3"/>
</dbReference>
<dbReference type="EnsemblMetazoa" id="SMAR008049-RA">
    <property type="protein sequence ID" value="SMAR008049-PA"/>
    <property type="gene ID" value="SMAR008049"/>
</dbReference>
<dbReference type="SMART" id="SM00225">
    <property type="entry name" value="BTB"/>
    <property type="match status" value="1"/>
</dbReference>
<dbReference type="Gene3D" id="3.30.710.10">
    <property type="entry name" value="Potassium Channel Kv1.1, Chain A"/>
    <property type="match status" value="1"/>
</dbReference>
<dbReference type="SMART" id="SM00875">
    <property type="entry name" value="BACK"/>
    <property type="match status" value="1"/>
</dbReference>
<dbReference type="PROSITE" id="PS50097">
    <property type="entry name" value="BTB"/>
    <property type="match status" value="1"/>
</dbReference>
<dbReference type="UniPathway" id="UPA00143"/>
<dbReference type="GO" id="GO:0003779">
    <property type="term" value="F:actin binding"/>
    <property type="evidence" value="ECO:0007669"/>
    <property type="project" value="UniProtKB-KW"/>
</dbReference>
<protein>
    <recommendedName>
        <fullName evidence="2">Kelch-like protein diablo</fullName>
    </recommendedName>
</protein>
<name>T1J389_STRMM</name>
<dbReference type="EMBL" id="JH431820">
    <property type="status" value="NOT_ANNOTATED_CDS"/>
    <property type="molecule type" value="Genomic_DNA"/>
</dbReference>
<dbReference type="Pfam" id="PF00651">
    <property type="entry name" value="BTB"/>
    <property type="match status" value="1"/>
</dbReference>
<keyword evidence="6" id="KW-0009">Actin-binding</keyword>
<dbReference type="SUPFAM" id="SSF117281">
    <property type="entry name" value="Kelch motif"/>
    <property type="match status" value="1"/>
</dbReference>
<feature type="region of interest" description="Disordered" evidence="8">
    <location>
        <begin position="262"/>
        <end position="302"/>
    </location>
</feature>
<dbReference type="PhylomeDB" id="T1J389"/>
<dbReference type="AlphaFoldDB" id="T1J389"/>
<keyword evidence="4" id="KW-0677">Repeat</keyword>
<keyword evidence="3" id="KW-0880">Kelch repeat</keyword>
<dbReference type="Gene3D" id="1.25.40.420">
    <property type="match status" value="1"/>
</dbReference>
<dbReference type="PANTHER" id="PTHR24412:SF489">
    <property type="entry name" value="RING FINGER DOMAIN AND KELCH REPEAT-CONTAINING PROTEIN DDB_G0271372"/>
    <property type="match status" value="1"/>
</dbReference>
<keyword evidence="5" id="KW-0833">Ubl conjugation pathway</keyword>
<dbReference type="Gene3D" id="2.120.10.80">
    <property type="entry name" value="Kelch-type beta propeller"/>
    <property type="match status" value="1"/>
</dbReference>
<evidence type="ECO:0000256" key="6">
    <source>
        <dbReference type="ARBA" id="ARBA00023203"/>
    </source>
</evidence>
<dbReference type="eggNOG" id="KOG4441">
    <property type="taxonomic scope" value="Eukaryota"/>
</dbReference>
<evidence type="ECO:0000256" key="5">
    <source>
        <dbReference type="ARBA" id="ARBA00022786"/>
    </source>
</evidence>
<evidence type="ECO:0000256" key="7">
    <source>
        <dbReference type="ARBA" id="ARBA00043912"/>
    </source>
</evidence>
<dbReference type="PANTHER" id="PTHR24412">
    <property type="entry name" value="KELCH PROTEIN"/>
    <property type="match status" value="1"/>
</dbReference>
<evidence type="ECO:0000259" key="9">
    <source>
        <dbReference type="PROSITE" id="PS50097"/>
    </source>
</evidence>
<dbReference type="Pfam" id="PF07707">
    <property type="entry name" value="BACK"/>
    <property type="match status" value="1"/>
</dbReference>
<comment type="function">
    <text evidence="7">Probable substrate-specific adapter of an E3 ubiquitin-protein ligase complex which mediates the ubiquitination and subsequent proteasomal degradation of target proteins. May have a role in synapse differentiation and growth.</text>
</comment>
<dbReference type="InterPro" id="IPR015915">
    <property type="entry name" value="Kelch-typ_b-propeller"/>
</dbReference>
<dbReference type="InterPro" id="IPR011705">
    <property type="entry name" value="BACK"/>
</dbReference>
<organism evidence="10 11">
    <name type="scientific">Strigamia maritima</name>
    <name type="common">European centipede</name>
    <name type="synonym">Geophilus maritimus</name>
    <dbReference type="NCBI Taxonomy" id="126957"/>
    <lineage>
        <taxon>Eukaryota</taxon>
        <taxon>Metazoa</taxon>
        <taxon>Ecdysozoa</taxon>
        <taxon>Arthropoda</taxon>
        <taxon>Myriapoda</taxon>
        <taxon>Chilopoda</taxon>
        <taxon>Pleurostigmophora</taxon>
        <taxon>Geophilomorpha</taxon>
        <taxon>Linotaeniidae</taxon>
        <taxon>Strigamia</taxon>
    </lineage>
</organism>
<dbReference type="Pfam" id="PF01344">
    <property type="entry name" value="Kelch_1"/>
    <property type="match status" value="1"/>
</dbReference>
<reference evidence="11" key="1">
    <citation type="submission" date="2011-05" db="EMBL/GenBank/DDBJ databases">
        <authorList>
            <person name="Richards S.R."/>
            <person name="Qu J."/>
            <person name="Jiang H."/>
            <person name="Jhangiani S.N."/>
            <person name="Agravi P."/>
            <person name="Goodspeed R."/>
            <person name="Gross S."/>
            <person name="Mandapat C."/>
            <person name="Jackson L."/>
            <person name="Mathew T."/>
            <person name="Pu L."/>
            <person name="Thornton R."/>
            <person name="Saada N."/>
            <person name="Wilczek-Boney K.B."/>
            <person name="Lee S."/>
            <person name="Kovar C."/>
            <person name="Wu Y."/>
            <person name="Scherer S.E."/>
            <person name="Worley K.C."/>
            <person name="Muzny D.M."/>
            <person name="Gibbs R."/>
        </authorList>
    </citation>
    <scope>NUCLEOTIDE SEQUENCE</scope>
    <source>
        <strain evidence="11">Brora</strain>
    </source>
</reference>
<evidence type="ECO:0000256" key="8">
    <source>
        <dbReference type="SAM" id="MobiDB-lite"/>
    </source>
</evidence>
<evidence type="ECO:0000256" key="1">
    <source>
        <dbReference type="ARBA" id="ARBA00004906"/>
    </source>
</evidence>
<dbReference type="InterPro" id="IPR011333">
    <property type="entry name" value="SKP1/BTB/POZ_sf"/>
</dbReference>
<feature type="domain" description="BTB" evidence="9">
    <location>
        <begin position="35"/>
        <end position="102"/>
    </location>
</feature>
<evidence type="ECO:0000256" key="4">
    <source>
        <dbReference type="ARBA" id="ARBA00022737"/>
    </source>
</evidence>
<proteinExistence type="predicted"/>
<dbReference type="CDD" id="cd18186">
    <property type="entry name" value="BTB_POZ_ZBTB_KLHL-like"/>
    <property type="match status" value="1"/>
</dbReference>
<dbReference type="GO" id="GO:0016567">
    <property type="term" value="P:protein ubiquitination"/>
    <property type="evidence" value="ECO:0007669"/>
    <property type="project" value="UniProtKB-UniPathway"/>
</dbReference>
<evidence type="ECO:0000256" key="3">
    <source>
        <dbReference type="ARBA" id="ARBA00022441"/>
    </source>
</evidence>
<dbReference type="PIRSF" id="PIRSF037037">
    <property type="entry name" value="Kelch-like_protein_gigaxonin"/>
    <property type="match status" value="1"/>
</dbReference>
<dbReference type="SUPFAM" id="SSF54695">
    <property type="entry name" value="POZ domain"/>
    <property type="match status" value="1"/>
</dbReference>